<gene>
    <name evidence="1" type="ORF">CEXT_724001</name>
</gene>
<dbReference type="Proteomes" id="UP001054945">
    <property type="component" value="Unassembled WGS sequence"/>
</dbReference>
<comment type="caution">
    <text evidence="1">The sequence shown here is derived from an EMBL/GenBank/DDBJ whole genome shotgun (WGS) entry which is preliminary data.</text>
</comment>
<organism evidence="1 2">
    <name type="scientific">Caerostris extrusa</name>
    <name type="common">Bark spider</name>
    <name type="synonym">Caerostris bankana</name>
    <dbReference type="NCBI Taxonomy" id="172846"/>
    <lineage>
        <taxon>Eukaryota</taxon>
        <taxon>Metazoa</taxon>
        <taxon>Ecdysozoa</taxon>
        <taxon>Arthropoda</taxon>
        <taxon>Chelicerata</taxon>
        <taxon>Arachnida</taxon>
        <taxon>Araneae</taxon>
        <taxon>Araneomorphae</taxon>
        <taxon>Entelegynae</taxon>
        <taxon>Araneoidea</taxon>
        <taxon>Araneidae</taxon>
        <taxon>Caerostris</taxon>
    </lineage>
</organism>
<name>A0AAV4XCI8_CAEEX</name>
<accession>A0AAV4XCI8</accession>
<dbReference type="EMBL" id="BPLR01000172">
    <property type="protein sequence ID" value="GIY92621.1"/>
    <property type="molecule type" value="Genomic_DNA"/>
</dbReference>
<sequence>MSMNPGKQKQVALLVNAQLSTHVKGHRSLFPKPLNPTDPKGTEIDFPFKNKSSASLWLQLMRKGLASGRPILRVAFSRLSYSFRSKEDFRFLISFSL</sequence>
<evidence type="ECO:0000313" key="1">
    <source>
        <dbReference type="EMBL" id="GIY92621.1"/>
    </source>
</evidence>
<evidence type="ECO:0000313" key="2">
    <source>
        <dbReference type="Proteomes" id="UP001054945"/>
    </source>
</evidence>
<dbReference type="AlphaFoldDB" id="A0AAV4XCI8"/>
<protein>
    <submittedName>
        <fullName evidence="1">Uncharacterized protein</fullName>
    </submittedName>
</protein>
<reference evidence="1 2" key="1">
    <citation type="submission" date="2021-06" db="EMBL/GenBank/DDBJ databases">
        <title>Caerostris extrusa draft genome.</title>
        <authorList>
            <person name="Kono N."/>
            <person name="Arakawa K."/>
        </authorList>
    </citation>
    <scope>NUCLEOTIDE SEQUENCE [LARGE SCALE GENOMIC DNA]</scope>
</reference>
<proteinExistence type="predicted"/>
<keyword evidence="2" id="KW-1185">Reference proteome</keyword>